<dbReference type="InterPro" id="IPR029058">
    <property type="entry name" value="AB_hydrolase_fold"/>
</dbReference>
<reference evidence="3 4" key="1">
    <citation type="journal article" date="2023" name="bioRxiv">
        <title>High-quality genome assemblies of four members of thePodospora anserinaspecies complex.</title>
        <authorList>
            <person name="Ament-Velasquez S.L."/>
            <person name="Vogan A.A."/>
            <person name="Wallerman O."/>
            <person name="Hartmann F."/>
            <person name="Gautier V."/>
            <person name="Silar P."/>
            <person name="Giraud T."/>
            <person name="Johannesson H."/>
        </authorList>
    </citation>
    <scope>NUCLEOTIDE SEQUENCE [LARGE SCALE GENOMIC DNA]</scope>
    <source>
        <strain evidence="3 4">CBS 112042</strain>
    </source>
</reference>
<dbReference type="GeneID" id="87896762"/>
<dbReference type="InterPro" id="IPR052558">
    <property type="entry name" value="Siderophore_Hydrolase_D"/>
</dbReference>
<dbReference type="InterPro" id="IPR000801">
    <property type="entry name" value="Esterase-like"/>
</dbReference>
<dbReference type="PANTHER" id="PTHR40841:SF2">
    <property type="entry name" value="SIDEROPHORE-DEGRADING ESTERASE (EUROFUNG)"/>
    <property type="match status" value="1"/>
</dbReference>
<comment type="caution">
    <text evidence="3">The sequence shown here is derived from an EMBL/GenBank/DDBJ whole genome shotgun (WGS) entry which is preliminary data.</text>
</comment>
<evidence type="ECO:0000256" key="1">
    <source>
        <dbReference type="ARBA" id="ARBA00005622"/>
    </source>
</evidence>
<dbReference type="RefSeq" id="XP_062733017.1">
    <property type="nucleotide sequence ID" value="XM_062877280.1"/>
</dbReference>
<dbReference type="SUPFAM" id="SSF53474">
    <property type="entry name" value="alpha/beta-Hydrolases"/>
    <property type="match status" value="1"/>
</dbReference>
<proteinExistence type="inferred from homology"/>
<evidence type="ECO:0000313" key="4">
    <source>
        <dbReference type="Proteomes" id="UP001322138"/>
    </source>
</evidence>
<keyword evidence="4" id="KW-1185">Reference proteome</keyword>
<name>A0ABR0FJB2_9PEZI</name>
<comment type="similarity">
    <text evidence="1">Belongs to the esterase D family.</text>
</comment>
<dbReference type="Gene3D" id="3.40.50.1820">
    <property type="entry name" value="alpha/beta hydrolase"/>
    <property type="match status" value="1"/>
</dbReference>
<evidence type="ECO:0000313" key="3">
    <source>
        <dbReference type="EMBL" id="KAK4644041.1"/>
    </source>
</evidence>
<keyword evidence="2" id="KW-0378">Hydrolase</keyword>
<evidence type="ECO:0000256" key="2">
    <source>
        <dbReference type="ARBA" id="ARBA00022801"/>
    </source>
</evidence>
<accession>A0ABR0FJB2</accession>
<dbReference type="EMBL" id="JAFFGZ010000005">
    <property type="protein sequence ID" value="KAK4644041.1"/>
    <property type="molecule type" value="Genomic_DNA"/>
</dbReference>
<sequence length="345" mass="38684">MKKTSFSSCVNNQDLRKRFSFTQVPASHPTSVKMSLTNWSFTPFPPLPATILPNAAFWNATNPVNNITYQIQVSWPFEWSSRNVANKTALSILDERYVLDGNALAGTASEAFKRRKPVSFSQPDAVVISVGYPLTDSVYDLSQRATDFRPPLSTPQTPPSGADPFLAFLTSSLRPFVKSTVFPNINFTRDALYGHSFGGLFVLWSLIQNPNNFDTYLSASPALDWNNASLLNDITTRLGNGIDIPGELYSSNLTSYKLSKPAVMITYGEIEQFPQRKRTETEAEFQFRKNFIQPFKMTRYAREAFDRIEGSGRVRDVAVKEYKGQDHSSVGASAVNDGVDYFIDW</sequence>
<protein>
    <submittedName>
        <fullName evidence="3">Uncharacterized protein</fullName>
    </submittedName>
</protein>
<dbReference type="Pfam" id="PF00756">
    <property type="entry name" value="Esterase"/>
    <property type="match status" value="1"/>
</dbReference>
<dbReference type="Proteomes" id="UP001322138">
    <property type="component" value="Unassembled WGS sequence"/>
</dbReference>
<dbReference type="PANTHER" id="PTHR40841">
    <property type="entry name" value="SIDEROPHORE TRIACETYLFUSARININE C ESTERASE"/>
    <property type="match status" value="1"/>
</dbReference>
<gene>
    <name evidence="3" type="ORF">QC761_301250</name>
</gene>
<organism evidence="3 4">
    <name type="scientific">Podospora bellae-mahoneyi</name>
    <dbReference type="NCBI Taxonomy" id="2093777"/>
    <lineage>
        <taxon>Eukaryota</taxon>
        <taxon>Fungi</taxon>
        <taxon>Dikarya</taxon>
        <taxon>Ascomycota</taxon>
        <taxon>Pezizomycotina</taxon>
        <taxon>Sordariomycetes</taxon>
        <taxon>Sordariomycetidae</taxon>
        <taxon>Sordariales</taxon>
        <taxon>Podosporaceae</taxon>
        <taxon>Podospora</taxon>
    </lineage>
</organism>